<evidence type="ECO:0000256" key="2">
    <source>
        <dbReference type="SAM" id="Phobius"/>
    </source>
</evidence>
<evidence type="ECO:0000256" key="1">
    <source>
        <dbReference type="SAM" id="MobiDB-lite"/>
    </source>
</evidence>
<feature type="transmembrane region" description="Helical" evidence="2">
    <location>
        <begin position="12"/>
        <end position="36"/>
    </location>
</feature>
<dbReference type="Gene3D" id="2.70.70.10">
    <property type="entry name" value="Glucose Permease (Domain IIA)"/>
    <property type="match status" value="1"/>
</dbReference>
<dbReference type="SUPFAM" id="SSF51261">
    <property type="entry name" value="Duplicated hybrid motif"/>
    <property type="match status" value="1"/>
</dbReference>
<gene>
    <name evidence="4" type="ordered locus">RUM_21660</name>
</gene>
<keyword evidence="2" id="KW-0472">Membrane</keyword>
<dbReference type="EMBL" id="FP929052">
    <property type="protein sequence ID" value="CBL18181.1"/>
    <property type="molecule type" value="Genomic_DNA"/>
</dbReference>
<dbReference type="PANTHER" id="PTHR21666">
    <property type="entry name" value="PEPTIDASE-RELATED"/>
    <property type="match status" value="1"/>
</dbReference>
<dbReference type="PANTHER" id="PTHR21666:SF270">
    <property type="entry name" value="MUREIN HYDROLASE ACTIVATOR ENVC"/>
    <property type="match status" value="1"/>
</dbReference>
<dbReference type="AlphaFoldDB" id="D4LEY6"/>
<dbReference type="BioCyc" id="RCHA213810:RUM_RS10505-MONOMER"/>
<dbReference type="PROSITE" id="PS51257">
    <property type="entry name" value="PROKAR_LIPOPROTEIN"/>
    <property type="match status" value="1"/>
</dbReference>
<dbReference type="Pfam" id="PF01551">
    <property type="entry name" value="Peptidase_M23"/>
    <property type="match status" value="1"/>
</dbReference>
<dbReference type="KEGG" id="rch:RUM_21660"/>
<evidence type="ECO:0000313" key="5">
    <source>
        <dbReference type="Proteomes" id="UP000007054"/>
    </source>
</evidence>
<reference evidence="4" key="1">
    <citation type="submission" date="2010-03" db="EMBL/GenBank/DDBJ databases">
        <title>The genome sequence of Ruminococcus sp. 18P13.</title>
        <authorList>
            <consortium name="metaHIT consortium -- http://www.metahit.eu/"/>
            <person name="Pajon A."/>
            <person name="Turner K."/>
            <person name="Parkhill J."/>
            <person name="Bernalier A."/>
        </authorList>
    </citation>
    <scope>NUCLEOTIDE SEQUENCE [LARGE SCALE GENOMIC DNA]</scope>
    <source>
        <strain evidence="4">Type strain: 18P13</strain>
    </source>
</reference>
<feature type="compositionally biased region" description="Low complexity" evidence="1">
    <location>
        <begin position="65"/>
        <end position="82"/>
    </location>
</feature>
<dbReference type="CDD" id="cd12797">
    <property type="entry name" value="M23_peptidase"/>
    <property type="match status" value="1"/>
</dbReference>
<proteinExistence type="predicted"/>
<keyword evidence="5" id="KW-1185">Reference proteome</keyword>
<organism evidence="4 5">
    <name type="scientific">Ruminococcus champanellensis (strain DSM 18848 / JCM 17042 / KCTC 15320 / 18P13)</name>
    <dbReference type="NCBI Taxonomy" id="213810"/>
    <lineage>
        <taxon>Bacteria</taxon>
        <taxon>Bacillati</taxon>
        <taxon>Bacillota</taxon>
        <taxon>Clostridia</taxon>
        <taxon>Eubacteriales</taxon>
        <taxon>Oscillospiraceae</taxon>
        <taxon>Ruminococcus</taxon>
    </lineage>
</organism>
<dbReference type="PATRIC" id="fig|213810.4.peg.2054"/>
<dbReference type="InterPro" id="IPR016047">
    <property type="entry name" value="M23ase_b-sheet_dom"/>
</dbReference>
<dbReference type="RefSeq" id="WP_015559087.1">
    <property type="nucleotide sequence ID" value="NC_021039.1"/>
</dbReference>
<dbReference type="InterPro" id="IPR050570">
    <property type="entry name" value="Cell_wall_metabolism_enzyme"/>
</dbReference>
<dbReference type="STRING" id="213810.RUM_21660"/>
<feature type="domain" description="M23ase beta-sheet core" evidence="3">
    <location>
        <begin position="146"/>
        <end position="244"/>
    </location>
</feature>
<name>D4LEY6_RUMC1</name>
<dbReference type="HOGENOM" id="CLU_029425_11_1_9"/>
<keyword evidence="2" id="KW-1133">Transmembrane helix</keyword>
<dbReference type="GO" id="GO:0004222">
    <property type="term" value="F:metalloendopeptidase activity"/>
    <property type="evidence" value="ECO:0007669"/>
    <property type="project" value="TreeGrafter"/>
</dbReference>
<evidence type="ECO:0000313" key="4">
    <source>
        <dbReference type="EMBL" id="CBL18181.1"/>
    </source>
</evidence>
<keyword evidence="2" id="KW-0812">Transmembrane</keyword>
<sequence>MKKSRSSASNVLAGKGFYIALSLCVAMVGAACYFAYTQTSNDLSAQLESSLQSEQSVSFTKENVPKSTTSAPSTTTYTRTTTTTPAVTEAMVPATAEPAAVQSAPAAPVNKPTPTPKPVMPVEGDVLNPFSNGELVKSATTGAWQTHNGADLAAEIGDDVVSIAAGTVKSVEEDGLLGVCVTIDHGNGIVSRYCNLNSGVTVTAGDEVKGGDAIGAVGDTAEIESADPSHLHFEVYRDGIFIDPMAYIQGKAE</sequence>
<dbReference type="Proteomes" id="UP000007054">
    <property type="component" value="Chromosome"/>
</dbReference>
<feature type="region of interest" description="Disordered" evidence="1">
    <location>
        <begin position="56"/>
        <end position="82"/>
    </location>
</feature>
<evidence type="ECO:0000259" key="3">
    <source>
        <dbReference type="Pfam" id="PF01551"/>
    </source>
</evidence>
<accession>D4LEY6</accession>
<dbReference type="GeneID" id="83156821"/>
<protein>
    <submittedName>
        <fullName evidence="4">Membrane proteins related to metalloendopeptidases</fullName>
    </submittedName>
</protein>
<reference evidence="4" key="2">
    <citation type="submission" date="2010-03" db="EMBL/GenBank/DDBJ databases">
        <authorList>
            <person name="Pajon A."/>
        </authorList>
    </citation>
    <scope>NUCLEOTIDE SEQUENCE</scope>
    <source>
        <strain evidence="4">Type strain: 18P13</strain>
    </source>
</reference>
<dbReference type="InterPro" id="IPR011055">
    <property type="entry name" value="Dup_hybrid_motif"/>
</dbReference>